<sequence length="660" mass="75378">MTEDANSTIMQNAASSMFCPLSERDSKKSKDVSPNRQPSTHSSIASFMESTLPRMINLAKSSAQTALDACMRTSTHCAHAIHHTLIVDWDVPGLVQSTWENTADACSALSQTYLRPLTYNLHRSLHAGLGSWLEKKDDLLQYLDDVRASPALELHLISSSLTRRWMILCHHIGIDAYLRHVYRQVTALFDADGIGSLGNLGHSKKPSSSALATSTTDAFSALDGIFQDMVTTDFHGVFYKQQMTRYYQSLSSHEQHLVSYSKRDFIDWATHGAARTHQFVVQTQHDWIELVHGLYDTLESMLDCLSSTSSNNDLPSSLASFRCSPTQRHQAMLLLATHTNQPPRSRYEWMYELDQLYTEVENSIDCICPRSASRKRILPTASAHSPSTPTTMDLDDDFLLDLASPASSDQAGDDLDARGDHPKPNHHGHFKRLLHNHKTTSLIRRPADLPYHPSRPSVDQLLHLKNNMLKRFHRLEKLLHRQLFNAVPPRRQQPMHFLYERLWENVAALNKATYDNYLTQLILSWTNMMANTLDMVNTVADDLNWVAQQQALFNDSQPRPDDHEHTLALIWTSARRKMEKNNLQLINQWEMIFMDMDHELQTAWSDMLAMVDVSHRSSFERVQTFWRHNKARLQHIFSSLFTTPTSLSHPPAEAPLDQHD</sequence>
<name>A0A1X2GWE2_9FUNG</name>
<protein>
    <submittedName>
        <fullName evidence="2">Uncharacterized protein</fullName>
    </submittedName>
</protein>
<gene>
    <name evidence="2" type="ORF">DM01DRAFT_1331788</name>
</gene>
<evidence type="ECO:0000256" key="1">
    <source>
        <dbReference type="SAM" id="MobiDB-lite"/>
    </source>
</evidence>
<keyword evidence="3" id="KW-1185">Reference proteome</keyword>
<comment type="caution">
    <text evidence="2">The sequence shown here is derived from an EMBL/GenBank/DDBJ whole genome shotgun (WGS) entry which is preliminary data.</text>
</comment>
<evidence type="ECO:0000313" key="2">
    <source>
        <dbReference type="EMBL" id="ORX62352.1"/>
    </source>
</evidence>
<reference evidence="2 3" key="1">
    <citation type="submission" date="2016-07" db="EMBL/GenBank/DDBJ databases">
        <title>Pervasive Adenine N6-methylation of Active Genes in Fungi.</title>
        <authorList>
            <consortium name="DOE Joint Genome Institute"/>
            <person name="Mondo S.J."/>
            <person name="Dannebaum R.O."/>
            <person name="Kuo R.C."/>
            <person name="Labutti K."/>
            <person name="Haridas S."/>
            <person name="Kuo A."/>
            <person name="Salamov A."/>
            <person name="Ahrendt S.R."/>
            <person name="Lipzen A."/>
            <person name="Sullivan W."/>
            <person name="Andreopoulos W.B."/>
            <person name="Clum A."/>
            <person name="Lindquist E."/>
            <person name="Daum C."/>
            <person name="Ramamoorthy G.K."/>
            <person name="Gryganskyi A."/>
            <person name="Culley D."/>
            <person name="Magnuson J.K."/>
            <person name="James T.Y."/>
            <person name="O'Malley M.A."/>
            <person name="Stajich J.E."/>
            <person name="Spatafora J.W."/>
            <person name="Visel A."/>
            <person name="Grigoriev I.V."/>
        </authorList>
    </citation>
    <scope>NUCLEOTIDE SEQUENCE [LARGE SCALE GENOMIC DNA]</scope>
    <source>
        <strain evidence="2 3">NRRL 3301</strain>
    </source>
</reference>
<accession>A0A1X2GWE2</accession>
<feature type="region of interest" description="Disordered" evidence="1">
    <location>
        <begin position="405"/>
        <end position="430"/>
    </location>
</feature>
<dbReference type="Proteomes" id="UP000242146">
    <property type="component" value="Unassembled WGS sequence"/>
</dbReference>
<feature type="compositionally biased region" description="Basic and acidic residues" evidence="1">
    <location>
        <begin position="23"/>
        <end position="33"/>
    </location>
</feature>
<feature type="region of interest" description="Disordered" evidence="1">
    <location>
        <begin position="23"/>
        <end position="44"/>
    </location>
</feature>
<evidence type="ECO:0000313" key="3">
    <source>
        <dbReference type="Proteomes" id="UP000242146"/>
    </source>
</evidence>
<organism evidence="2 3">
    <name type="scientific">Hesseltinella vesiculosa</name>
    <dbReference type="NCBI Taxonomy" id="101127"/>
    <lineage>
        <taxon>Eukaryota</taxon>
        <taxon>Fungi</taxon>
        <taxon>Fungi incertae sedis</taxon>
        <taxon>Mucoromycota</taxon>
        <taxon>Mucoromycotina</taxon>
        <taxon>Mucoromycetes</taxon>
        <taxon>Mucorales</taxon>
        <taxon>Cunninghamellaceae</taxon>
        <taxon>Hesseltinella</taxon>
    </lineage>
</organism>
<feature type="compositionally biased region" description="Polar residues" evidence="1">
    <location>
        <begin position="34"/>
        <end position="44"/>
    </location>
</feature>
<dbReference type="EMBL" id="MCGT01000002">
    <property type="protein sequence ID" value="ORX62352.1"/>
    <property type="molecule type" value="Genomic_DNA"/>
</dbReference>
<dbReference type="AlphaFoldDB" id="A0A1X2GWE2"/>
<proteinExistence type="predicted"/>
<dbReference type="OrthoDB" id="2286469at2759"/>